<evidence type="ECO:0000256" key="5">
    <source>
        <dbReference type="PIRSR" id="PIRSR031924-51"/>
    </source>
</evidence>
<reference evidence="7 8" key="1">
    <citation type="submission" date="2019-07" db="EMBL/GenBank/DDBJ databases">
        <authorList>
            <person name="Huq M.A."/>
        </authorList>
    </citation>
    <scope>NUCLEOTIDE SEQUENCE [LARGE SCALE GENOMIC DNA]</scope>
    <source>
        <strain evidence="7 8">MAH-3</strain>
    </source>
</reference>
<dbReference type="RefSeq" id="WP_144332945.1">
    <property type="nucleotide sequence ID" value="NZ_VLPL01000004.1"/>
</dbReference>
<feature type="binding site" evidence="5">
    <location>
        <position position="97"/>
    </location>
    <ligand>
        <name>substrate</name>
    </ligand>
</feature>
<dbReference type="Pfam" id="PF01663">
    <property type="entry name" value="Phosphodiest"/>
    <property type="match status" value="1"/>
</dbReference>
<evidence type="ECO:0000313" key="7">
    <source>
        <dbReference type="EMBL" id="TSJ44831.1"/>
    </source>
</evidence>
<dbReference type="InterPro" id="IPR026263">
    <property type="entry name" value="Alkaline_phosphatase_prok"/>
</dbReference>
<evidence type="ECO:0000256" key="1">
    <source>
        <dbReference type="ARBA" id="ARBA00022553"/>
    </source>
</evidence>
<dbReference type="EMBL" id="VLPL01000004">
    <property type="protein sequence ID" value="TSJ44831.1"/>
    <property type="molecule type" value="Genomic_DNA"/>
</dbReference>
<comment type="caution">
    <text evidence="7">The sequence shown here is derived from an EMBL/GenBank/DDBJ whole genome shotgun (WGS) entry which is preliminary data.</text>
</comment>
<keyword evidence="2" id="KW-0479">Metal-binding</keyword>
<dbReference type="SUPFAM" id="SSF53649">
    <property type="entry name" value="Alkaline phosphatase-like"/>
    <property type="match status" value="1"/>
</dbReference>
<dbReference type="GO" id="GO:0004035">
    <property type="term" value="F:alkaline phosphatase activity"/>
    <property type="evidence" value="ECO:0007669"/>
    <property type="project" value="InterPro"/>
</dbReference>
<feature type="active site" description="Phosphothreonine intermediate" evidence="4">
    <location>
        <position position="76"/>
    </location>
</feature>
<feature type="signal peptide" evidence="6">
    <location>
        <begin position="1"/>
        <end position="21"/>
    </location>
</feature>
<evidence type="ECO:0000256" key="2">
    <source>
        <dbReference type="ARBA" id="ARBA00022723"/>
    </source>
</evidence>
<evidence type="ECO:0000256" key="6">
    <source>
        <dbReference type="SAM" id="SignalP"/>
    </source>
</evidence>
<dbReference type="PIRSF" id="PIRSF031924">
    <property type="entry name" value="Pi-irrepressible_AP"/>
    <property type="match status" value="1"/>
</dbReference>
<keyword evidence="8" id="KW-1185">Reference proteome</keyword>
<organism evidence="7 8">
    <name type="scientific">Fluviicola chungangensis</name>
    <dbReference type="NCBI Taxonomy" id="2597671"/>
    <lineage>
        <taxon>Bacteria</taxon>
        <taxon>Pseudomonadati</taxon>
        <taxon>Bacteroidota</taxon>
        <taxon>Flavobacteriia</taxon>
        <taxon>Flavobacteriales</taxon>
        <taxon>Crocinitomicaceae</taxon>
        <taxon>Fluviicola</taxon>
    </lineage>
</organism>
<keyword evidence="1 4" id="KW-0597">Phosphoprotein</keyword>
<dbReference type="GO" id="GO:0046872">
    <property type="term" value="F:metal ion binding"/>
    <property type="evidence" value="ECO:0007669"/>
    <property type="project" value="UniProtKB-KW"/>
</dbReference>
<dbReference type="InterPro" id="IPR002591">
    <property type="entry name" value="Phosphodiest/P_Trfase"/>
</dbReference>
<evidence type="ECO:0000256" key="3">
    <source>
        <dbReference type="ARBA" id="ARBA00022729"/>
    </source>
</evidence>
<gene>
    <name evidence="7" type="ORF">FO442_09540</name>
</gene>
<dbReference type="Gene3D" id="3.30.1360.150">
    <property type="match status" value="1"/>
</dbReference>
<dbReference type="CDD" id="cd16016">
    <property type="entry name" value="AP-SPAP"/>
    <property type="match status" value="1"/>
</dbReference>
<dbReference type="OrthoDB" id="9766127at2"/>
<dbReference type="PANTHER" id="PTHR10151:SF120">
    <property type="entry name" value="BIS(5'-ADENOSYL)-TRIPHOSPHATASE"/>
    <property type="match status" value="1"/>
</dbReference>
<proteinExistence type="predicted"/>
<dbReference type="Gene3D" id="3.40.720.10">
    <property type="entry name" value="Alkaline Phosphatase, subunit A"/>
    <property type="match status" value="1"/>
</dbReference>
<feature type="chain" id="PRO_5021939821" evidence="6">
    <location>
        <begin position="22"/>
        <end position="544"/>
    </location>
</feature>
<protein>
    <submittedName>
        <fullName evidence="7">Alkaline phosphatase family protein</fullName>
    </submittedName>
</protein>
<dbReference type="AlphaFoldDB" id="A0A556MY40"/>
<accession>A0A556MY40</accession>
<sequence length="544" mass="61542">MRFLSVLLLLCLGFISNPAFSQKNTPKVVVGIVVDQMCYDYLYRFYPQFGKDGFKRLMDKGAHFRNVTYNYVPTFTGPGHASIYTGSTPSNHGIVANEWYYRPFGREVNCVEDTTVSTVGSGSTYGKCSPYFLRSNTITDQLKLTYPGSKVIGISIKDRSAILPAGHLSDGSYWYDYATGNFITSTFYKKELPDWVSRFNDQKLVSNYVNQPWNLLKDSACYTYINQDNSPYEGLVGGKASPVFPYDFSKATAADQFTLFTILPAANTFLTDFAIEALSKEQLGKHVTTDFLTISYSTPDIAGHSFGPYSLEMEDMYFRLDQELARLFRSLDKEIGKGEYVVFLTADHAVVPVPQFLKDHHLPGGYLFLQSKVENLRRTGIEKFGKDYLKTIENDNVYLTPDVLGTEMESQVIAFFKTEIAKWTEVKRVYTKEELLSKTDENWQQMVASGYDKERSGELIFILQPGYLPKTADTPGSHQGTSHGSAFNYDTHVPVLFYGKDILPQEVFTPYEIVDITATLVHILDVQRPNTAVGKPMLELFRKK</sequence>
<name>A0A556MY40_9FLAO</name>
<dbReference type="PANTHER" id="PTHR10151">
    <property type="entry name" value="ECTONUCLEOTIDE PYROPHOSPHATASE/PHOSPHODIESTERASE"/>
    <property type="match status" value="1"/>
</dbReference>
<dbReference type="Proteomes" id="UP000316008">
    <property type="component" value="Unassembled WGS sequence"/>
</dbReference>
<keyword evidence="3 6" id="KW-0732">Signal</keyword>
<evidence type="ECO:0000256" key="4">
    <source>
        <dbReference type="PIRSR" id="PIRSR031924-50"/>
    </source>
</evidence>
<feature type="binding site" evidence="5">
    <location>
        <begin position="157"/>
        <end position="159"/>
    </location>
    <ligand>
        <name>substrate</name>
    </ligand>
</feature>
<evidence type="ECO:0000313" key="8">
    <source>
        <dbReference type="Proteomes" id="UP000316008"/>
    </source>
</evidence>
<dbReference type="InterPro" id="IPR017850">
    <property type="entry name" value="Alkaline_phosphatase_core_sf"/>
</dbReference>